<dbReference type="AlphaFoldDB" id="A0A152AA16"/>
<proteinExistence type="predicted"/>
<dbReference type="SUPFAM" id="SSF52096">
    <property type="entry name" value="ClpP/crotonase"/>
    <property type="match status" value="1"/>
</dbReference>
<protein>
    <recommendedName>
        <fullName evidence="6">Enoyl-CoA hydratase</fullName>
    </recommendedName>
</protein>
<name>A0A152AA16_TIELA</name>
<dbReference type="PANTHER" id="PTHR11941">
    <property type="entry name" value="ENOYL-COA HYDRATASE-RELATED"/>
    <property type="match status" value="1"/>
</dbReference>
<evidence type="ECO:0000256" key="3">
    <source>
        <dbReference type="ARBA" id="ARBA00023098"/>
    </source>
</evidence>
<dbReference type="PANTHER" id="PTHR11941:SF22">
    <property type="entry name" value="ENOYL-COA HYDRATASE_ISOMERASE FAMILY PROTEIN"/>
    <property type="match status" value="1"/>
</dbReference>
<dbReference type="InterPro" id="IPR001753">
    <property type="entry name" value="Enoyl-CoA_hydra/iso"/>
</dbReference>
<dbReference type="Proteomes" id="UP000076078">
    <property type="component" value="Unassembled WGS sequence"/>
</dbReference>
<gene>
    <name evidence="4" type="ORF">DLAC_00455</name>
</gene>
<dbReference type="FunFam" id="3.90.226.10:FF:000049">
    <property type="entry name" value="Enoyl-CoA delta isomerase 3"/>
    <property type="match status" value="1"/>
</dbReference>
<dbReference type="CDD" id="cd06558">
    <property type="entry name" value="crotonase-like"/>
    <property type="match status" value="1"/>
</dbReference>
<dbReference type="InterPro" id="IPR029045">
    <property type="entry name" value="ClpP/crotonase-like_dom_sf"/>
</dbReference>
<dbReference type="GO" id="GO:0006635">
    <property type="term" value="P:fatty acid beta-oxidation"/>
    <property type="evidence" value="ECO:0007669"/>
    <property type="project" value="TreeGrafter"/>
</dbReference>
<evidence type="ECO:0008006" key="6">
    <source>
        <dbReference type="Google" id="ProtNLM"/>
    </source>
</evidence>
<dbReference type="STRING" id="361077.A0A152AA16"/>
<evidence type="ECO:0000256" key="2">
    <source>
        <dbReference type="ARBA" id="ARBA00000765"/>
    </source>
</evidence>
<comment type="caution">
    <text evidence="4">The sequence shown here is derived from an EMBL/GenBank/DDBJ whole genome shotgun (WGS) entry which is preliminary data.</text>
</comment>
<dbReference type="EMBL" id="LODT01000001">
    <property type="protein sequence ID" value="KYR02971.1"/>
    <property type="molecule type" value="Genomic_DNA"/>
</dbReference>
<dbReference type="InParanoid" id="A0A152AA16"/>
<comment type="catalytic activity">
    <reaction evidence="1">
        <text>a (3Z)-enoyl-CoA = a 4-saturated (2E)-enoyl-CoA</text>
        <dbReference type="Rhea" id="RHEA:45900"/>
        <dbReference type="ChEBI" id="CHEBI:85097"/>
        <dbReference type="ChEBI" id="CHEBI:85489"/>
        <dbReference type="EC" id="5.3.3.8"/>
    </reaction>
</comment>
<dbReference type="OrthoDB" id="1696280at2759"/>
<dbReference type="GO" id="GO:0004165">
    <property type="term" value="F:delta(3)-delta(2)-enoyl-CoA isomerase activity"/>
    <property type="evidence" value="ECO:0007669"/>
    <property type="project" value="UniProtKB-EC"/>
</dbReference>
<keyword evidence="5" id="KW-1185">Reference proteome</keyword>
<accession>A0A152AA16</accession>
<keyword evidence="3" id="KW-0443">Lipid metabolism</keyword>
<comment type="catalytic activity">
    <reaction evidence="2">
        <text>a (3E)-enoyl-CoA = a 4-saturated (2E)-enoyl-CoA</text>
        <dbReference type="Rhea" id="RHEA:45228"/>
        <dbReference type="ChEBI" id="CHEBI:58521"/>
        <dbReference type="ChEBI" id="CHEBI:85097"/>
        <dbReference type="EC" id="5.3.3.8"/>
    </reaction>
</comment>
<sequence>MTKWTQKKEFGNFYVEQSEDNSSICLLTLNDNENKFNNVNLKHWNDALDYVESIEDVSCLVVTATSPKFFSTGLDLDWVMSVERPVFAGFIKGFQTLLARLLVFPMPTVVAINGHAFAGGAMCAMAFDFRVMKEDRGFFCLPEIDIHIPLTPGMDIILQSKITNKILYRDVVLLGKRFGGKEAAKLQLVDFAEKDELSKAVEIAEKVFSKGKDRHTYGALKREMFRNQTTVLRAGEFGESNKIQSKL</sequence>
<organism evidence="4 5">
    <name type="scientific">Tieghemostelium lacteum</name>
    <name type="common">Slime mold</name>
    <name type="synonym">Dictyostelium lacteum</name>
    <dbReference type="NCBI Taxonomy" id="361077"/>
    <lineage>
        <taxon>Eukaryota</taxon>
        <taxon>Amoebozoa</taxon>
        <taxon>Evosea</taxon>
        <taxon>Eumycetozoa</taxon>
        <taxon>Dictyostelia</taxon>
        <taxon>Dictyosteliales</taxon>
        <taxon>Raperosteliaceae</taxon>
        <taxon>Tieghemostelium</taxon>
    </lineage>
</organism>
<evidence type="ECO:0000313" key="5">
    <source>
        <dbReference type="Proteomes" id="UP000076078"/>
    </source>
</evidence>
<evidence type="ECO:0000313" key="4">
    <source>
        <dbReference type="EMBL" id="KYR02971.1"/>
    </source>
</evidence>
<evidence type="ECO:0000256" key="1">
    <source>
        <dbReference type="ARBA" id="ARBA00000452"/>
    </source>
</evidence>
<reference evidence="4 5" key="1">
    <citation type="submission" date="2015-12" db="EMBL/GenBank/DDBJ databases">
        <title>Dictyostelia acquired genes for synthesis and detection of signals that induce cell-type specialization by lateral gene transfer from prokaryotes.</title>
        <authorList>
            <person name="Gloeckner G."/>
            <person name="Schaap P."/>
        </authorList>
    </citation>
    <scope>NUCLEOTIDE SEQUENCE [LARGE SCALE GENOMIC DNA]</scope>
    <source>
        <strain evidence="4 5">TK</strain>
    </source>
</reference>
<dbReference type="OMA" id="SIVCTNP"/>
<dbReference type="Pfam" id="PF00378">
    <property type="entry name" value="ECH_1"/>
    <property type="match status" value="1"/>
</dbReference>
<dbReference type="GO" id="GO:0005777">
    <property type="term" value="C:peroxisome"/>
    <property type="evidence" value="ECO:0007669"/>
    <property type="project" value="TreeGrafter"/>
</dbReference>
<dbReference type="Gene3D" id="3.90.226.10">
    <property type="entry name" value="2-enoyl-CoA Hydratase, Chain A, domain 1"/>
    <property type="match status" value="1"/>
</dbReference>